<evidence type="ECO:0000256" key="4">
    <source>
        <dbReference type="PIRSR" id="PIRSR000858-1"/>
    </source>
</evidence>
<dbReference type="EMBL" id="JANFYS010000034">
    <property type="protein sequence ID" value="MCQ4771510.1"/>
    <property type="molecule type" value="Genomic_DNA"/>
</dbReference>
<dbReference type="PIRSF" id="PIRSF000858">
    <property type="entry name" value="SCOT-t"/>
    <property type="match status" value="1"/>
</dbReference>
<reference evidence="5" key="1">
    <citation type="submission" date="2022-06" db="EMBL/GenBank/DDBJ databases">
        <title>Isolation of gut microbiota from human fecal samples.</title>
        <authorList>
            <person name="Pamer E.G."/>
            <person name="Barat B."/>
            <person name="Waligurski E."/>
            <person name="Medina S."/>
            <person name="Paddock L."/>
            <person name="Mostad J."/>
        </authorList>
    </citation>
    <scope>NUCLEOTIDE SEQUENCE</scope>
    <source>
        <strain evidence="5">DFI.9.91</strain>
    </source>
</reference>
<dbReference type="PROSITE" id="PS01273">
    <property type="entry name" value="COA_TRANSF_1"/>
    <property type="match status" value="1"/>
</dbReference>
<dbReference type="InterPro" id="IPR037171">
    <property type="entry name" value="NagB/RpiA_transferase-like"/>
</dbReference>
<dbReference type="SUPFAM" id="SSF100950">
    <property type="entry name" value="NagB/RpiA/CoA transferase-like"/>
    <property type="match status" value="2"/>
</dbReference>
<name>A0AAW5JRG7_9FIRM</name>
<dbReference type="AlphaFoldDB" id="A0AAW5JRG7"/>
<dbReference type="PANTHER" id="PTHR43293">
    <property type="entry name" value="ACETATE COA-TRANSFERASE YDIF"/>
    <property type="match status" value="1"/>
</dbReference>
<dbReference type="RefSeq" id="WP_256304665.1">
    <property type="nucleotide sequence ID" value="NZ_JANFYS010000034.1"/>
</dbReference>
<organism evidence="5 6">
    <name type="scientific">Intestinimonas massiliensis</name>
    <name type="common">ex Afouda et al. 2020</name>
    <dbReference type="NCBI Taxonomy" id="1673721"/>
    <lineage>
        <taxon>Bacteria</taxon>
        <taxon>Bacillati</taxon>
        <taxon>Bacillota</taxon>
        <taxon>Clostridia</taxon>
        <taxon>Eubacteriales</taxon>
        <taxon>Intestinimonas</taxon>
    </lineage>
</organism>
<sequence length="519" mass="55108">MPKVITSREAAALVQDNMTVAVGGFITYGVPEDCLVSLQKRYVETGSPKDLTLLHIAAVGDGAQGGANHFGEPGLCKRMICAHIGLEPRLNALAVSNQIEAFLIPQGVASHLTRAIAGKKPGVLTHVGLKTFCDPRLEGCKANQAARDGGHEVVELVHIGEKDYLLYKSMPIDVCFVKGVLADESGNISLKGEANITEQLELAAAAHNSGGIVVVEVEKLVQAGTIPANEVAIHGFMVDYVVVGDPAYTRQCLAYEGYRAEMCGALKIPVSEVAPAPFDVRKLIARRCAFEIQAGQLVNLGLGVPDLVGKILAEEGCSDAITLSIESGVLGGVTLGGTLLGGTINPESIYKMPDIFDIYDGGGIDAGFLGAAEIDAMGNVNVSKFAGRVVGPGGFINITQNAKKVCFAGTFTAGKMQIEIRDGKLDIVKDGGSIKFKKALEQVTYSGEYAAEAGQEALYVTERAVFKLTPKGIMLTEIAPGVDLQRDILDKMEFRPLIAEEVKEMDSRIFRDEKMGLTL</sequence>
<dbReference type="GO" id="GO:0008410">
    <property type="term" value="F:CoA-transferase activity"/>
    <property type="evidence" value="ECO:0007669"/>
    <property type="project" value="InterPro"/>
</dbReference>
<dbReference type="SMART" id="SM00882">
    <property type="entry name" value="CoA_trans"/>
    <property type="match status" value="1"/>
</dbReference>
<dbReference type="InterPro" id="IPR004165">
    <property type="entry name" value="CoA_trans_fam_I"/>
</dbReference>
<dbReference type="InterPro" id="IPR014388">
    <property type="entry name" value="3-oxoacid_CoA-transferase"/>
</dbReference>
<evidence type="ECO:0000256" key="3">
    <source>
        <dbReference type="PIRNR" id="PIRNR000858"/>
    </source>
</evidence>
<comment type="similarity">
    <text evidence="1 3">Belongs to the 3-oxoacid CoA-transferase family.</text>
</comment>
<dbReference type="Proteomes" id="UP001204562">
    <property type="component" value="Unassembled WGS sequence"/>
</dbReference>
<dbReference type="InterPro" id="IPR004163">
    <property type="entry name" value="CoA_transf_BS"/>
</dbReference>
<protein>
    <submittedName>
        <fullName evidence="5">3-oxoacid CoA-transferase</fullName>
    </submittedName>
</protein>
<dbReference type="Pfam" id="PF01144">
    <property type="entry name" value="CoA_trans"/>
    <property type="match status" value="1"/>
</dbReference>
<feature type="active site" description="5-glutamyl coenzyme A thioester intermediate" evidence="4">
    <location>
        <position position="326"/>
    </location>
</feature>
<evidence type="ECO:0000256" key="1">
    <source>
        <dbReference type="ARBA" id="ARBA00007154"/>
    </source>
</evidence>
<dbReference type="Gene3D" id="3.40.1080.10">
    <property type="entry name" value="Glutaconate Coenzyme A-transferase"/>
    <property type="match status" value="2"/>
</dbReference>
<evidence type="ECO:0000313" key="6">
    <source>
        <dbReference type="Proteomes" id="UP001204562"/>
    </source>
</evidence>
<evidence type="ECO:0000313" key="5">
    <source>
        <dbReference type="EMBL" id="MCQ4771510.1"/>
    </source>
</evidence>
<keyword evidence="2 3" id="KW-0808">Transferase</keyword>
<dbReference type="GO" id="GO:0046952">
    <property type="term" value="P:ketone body catabolic process"/>
    <property type="evidence" value="ECO:0007669"/>
    <property type="project" value="InterPro"/>
</dbReference>
<proteinExistence type="inferred from homology"/>
<dbReference type="PANTHER" id="PTHR43293:SF1">
    <property type="entry name" value="ACETATE COA-TRANSFERASE YDIF"/>
    <property type="match status" value="1"/>
</dbReference>
<accession>A0AAW5JRG7</accession>
<evidence type="ECO:0000256" key="2">
    <source>
        <dbReference type="ARBA" id="ARBA00022679"/>
    </source>
</evidence>
<gene>
    <name evidence="5" type="ORF">NE579_13770</name>
</gene>
<comment type="caution">
    <text evidence="5">The sequence shown here is derived from an EMBL/GenBank/DDBJ whole genome shotgun (WGS) entry which is preliminary data.</text>
</comment>